<dbReference type="GeneID" id="7453079"/>
<accession>B8CEC2</accession>
<reference evidence="2 3" key="2">
    <citation type="journal article" date="2008" name="Nature">
        <title>The Phaeodactylum genome reveals the evolutionary history of diatom genomes.</title>
        <authorList>
            <person name="Bowler C."/>
            <person name="Allen A.E."/>
            <person name="Badger J.H."/>
            <person name="Grimwood J."/>
            <person name="Jabbari K."/>
            <person name="Kuo A."/>
            <person name="Maheswari U."/>
            <person name="Martens C."/>
            <person name="Maumus F."/>
            <person name="Otillar R.P."/>
            <person name="Rayko E."/>
            <person name="Salamov A."/>
            <person name="Vandepoele K."/>
            <person name="Beszteri B."/>
            <person name="Gruber A."/>
            <person name="Heijde M."/>
            <person name="Katinka M."/>
            <person name="Mock T."/>
            <person name="Valentin K."/>
            <person name="Verret F."/>
            <person name="Berges J.A."/>
            <person name="Brownlee C."/>
            <person name="Cadoret J.P."/>
            <person name="Chiovitti A."/>
            <person name="Choi C.J."/>
            <person name="Coesel S."/>
            <person name="De Martino A."/>
            <person name="Detter J.C."/>
            <person name="Durkin C."/>
            <person name="Falciatore A."/>
            <person name="Fournet J."/>
            <person name="Haruta M."/>
            <person name="Huysman M.J."/>
            <person name="Jenkins B.D."/>
            <person name="Jiroutova K."/>
            <person name="Jorgensen R.E."/>
            <person name="Joubert Y."/>
            <person name="Kaplan A."/>
            <person name="Kroger N."/>
            <person name="Kroth P.G."/>
            <person name="La Roche J."/>
            <person name="Lindquist E."/>
            <person name="Lommer M."/>
            <person name="Martin-Jezequel V."/>
            <person name="Lopez P.J."/>
            <person name="Lucas S."/>
            <person name="Mangogna M."/>
            <person name="McGinnis K."/>
            <person name="Medlin L.K."/>
            <person name="Montsant A."/>
            <person name="Oudot-Le Secq M.P."/>
            <person name="Napoli C."/>
            <person name="Obornik M."/>
            <person name="Parker M.S."/>
            <person name="Petit J.L."/>
            <person name="Porcel B.M."/>
            <person name="Poulsen N."/>
            <person name="Robison M."/>
            <person name="Rychlewski L."/>
            <person name="Rynearson T.A."/>
            <person name="Schmutz J."/>
            <person name="Shapiro H."/>
            <person name="Siaut M."/>
            <person name="Stanley M."/>
            <person name="Sussman M.R."/>
            <person name="Taylor A.R."/>
            <person name="Vardi A."/>
            <person name="von Dassow P."/>
            <person name="Vyverman W."/>
            <person name="Willis A."/>
            <person name="Wyrwicz L.S."/>
            <person name="Rokhsar D.S."/>
            <person name="Weissenbach J."/>
            <person name="Armbrust E.V."/>
            <person name="Green B.R."/>
            <person name="Van de Peer Y."/>
            <person name="Grigoriev I.V."/>
        </authorList>
    </citation>
    <scope>NUCLEOTIDE SEQUENCE [LARGE SCALE GENOMIC DNA]</scope>
    <source>
        <strain evidence="2 3">CCMP1335</strain>
    </source>
</reference>
<sequence>MRAEKDTFSRANRNYSNRSSDDWRQGAYKCGVRAGADTVVAKYEKECLEDNSDECFDLGEAAAYEIAWAYCPTSASASHHYDYPNYKATCKTVAYGVCKGEISGAVKGNGCMTIPTSDLLDLQSKCRMQVDNMVGPVVQDA</sequence>
<protein>
    <submittedName>
        <fullName evidence="2">Uncharacterized protein</fullName>
    </submittedName>
</protein>
<keyword evidence="3" id="KW-1185">Reference proteome</keyword>
<dbReference type="AlphaFoldDB" id="B8CEC2"/>
<dbReference type="HOGENOM" id="CLU_1829270_0_0_1"/>
<reference evidence="2 3" key="1">
    <citation type="journal article" date="2004" name="Science">
        <title>The genome of the diatom Thalassiosira pseudonana: ecology, evolution, and metabolism.</title>
        <authorList>
            <person name="Armbrust E.V."/>
            <person name="Berges J.A."/>
            <person name="Bowler C."/>
            <person name="Green B.R."/>
            <person name="Martinez D."/>
            <person name="Putnam N.H."/>
            <person name="Zhou S."/>
            <person name="Allen A.E."/>
            <person name="Apt K.E."/>
            <person name="Bechner M."/>
            <person name="Brzezinski M.A."/>
            <person name="Chaal B.K."/>
            <person name="Chiovitti A."/>
            <person name="Davis A.K."/>
            <person name="Demarest M.S."/>
            <person name="Detter J.C."/>
            <person name="Glavina T."/>
            <person name="Goodstein D."/>
            <person name="Hadi M.Z."/>
            <person name="Hellsten U."/>
            <person name="Hildebrand M."/>
            <person name="Jenkins B.D."/>
            <person name="Jurka J."/>
            <person name="Kapitonov V.V."/>
            <person name="Kroger N."/>
            <person name="Lau W.W."/>
            <person name="Lane T.W."/>
            <person name="Larimer F.W."/>
            <person name="Lippmeier J.C."/>
            <person name="Lucas S."/>
            <person name="Medina M."/>
            <person name="Montsant A."/>
            <person name="Obornik M."/>
            <person name="Parker M.S."/>
            <person name="Palenik B."/>
            <person name="Pazour G.J."/>
            <person name="Richardson P.M."/>
            <person name="Rynearson T.A."/>
            <person name="Saito M.A."/>
            <person name="Schwartz D.C."/>
            <person name="Thamatrakoln K."/>
            <person name="Valentin K."/>
            <person name="Vardi A."/>
            <person name="Wilkerson F.P."/>
            <person name="Rokhsar D.S."/>
        </authorList>
    </citation>
    <scope>NUCLEOTIDE SEQUENCE [LARGE SCALE GENOMIC DNA]</scope>
    <source>
        <strain evidence="2 3">CCMP1335</strain>
    </source>
</reference>
<feature type="region of interest" description="Disordered" evidence="1">
    <location>
        <begin position="1"/>
        <end position="23"/>
    </location>
</feature>
<evidence type="ECO:0000256" key="1">
    <source>
        <dbReference type="SAM" id="MobiDB-lite"/>
    </source>
</evidence>
<dbReference type="InParanoid" id="B8CEC2"/>
<evidence type="ECO:0000313" key="3">
    <source>
        <dbReference type="Proteomes" id="UP000001449"/>
    </source>
</evidence>
<dbReference type="RefSeq" id="XP_002294524.1">
    <property type="nucleotide sequence ID" value="XM_002294488.1"/>
</dbReference>
<proteinExistence type="predicted"/>
<evidence type="ECO:0000313" key="2">
    <source>
        <dbReference type="EMBL" id="EED88358.1"/>
    </source>
</evidence>
<name>B8CEC2_THAPS</name>
<dbReference type="Proteomes" id="UP000001449">
    <property type="component" value="Chromosome 17"/>
</dbReference>
<organism evidence="2 3">
    <name type="scientific">Thalassiosira pseudonana</name>
    <name type="common">Marine diatom</name>
    <name type="synonym">Cyclotella nana</name>
    <dbReference type="NCBI Taxonomy" id="35128"/>
    <lineage>
        <taxon>Eukaryota</taxon>
        <taxon>Sar</taxon>
        <taxon>Stramenopiles</taxon>
        <taxon>Ochrophyta</taxon>
        <taxon>Bacillariophyta</taxon>
        <taxon>Coscinodiscophyceae</taxon>
        <taxon>Thalassiosirophycidae</taxon>
        <taxon>Thalassiosirales</taxon>
        <taxon>Thalassiosiraceae</taxon>
        <taxon>Thalassiosira</taxon>
    </lineage>
</organism>
<feature type="compositionally biased region" description="Low complexity" evidence="1">
    <location>
        <begin position="9"/>
        <end position="18"/>
    </location>
</feature>
<dbReference type="KEGG" id="tps:THAPSDRAFT_10723"/>
<dbReference type="PaxDb" id="35128-Thaps10723"/>
<gene>
    <name evidence="2" type="ORF">THAPSDRAFT_10723</name>
</gene>
<dbReference type="EMBL" id="CM000651">
    <property type="protein sequence ID" value="EED88358.1"/>
    <property type="molecule type" value="Genomic_DNA"/>
</dbReference>